<proteinExistence type="predicted"/>
<dbReference type="PANTHER" id="PTHR40267:SF1">
    <property type="entry name" value="BLR3294 PROTEIN"/>
    <property type="match status" value="1"/>
</dbReference>
<evidence type="ECO:0000313" key="1">
    <source>
        <dbReference type="EMBL" id="KMS56432.1"/>
    </source>
</evidence>
<gene>
    <name evidence="1" type="ORF">V474_16020</name>
</gene>
<dbReference type="InterPro" id="IPR053714">
    <property type="entry name" value="Iso_Racemase_Enz_sf"/>
</dbReference>
<dbReference type="RefSeq" id="WP_059151287.1">
    <property type="nucleotide sequence ID" value="NZ_KQ130453.1"/>
</dbReference>
<organism evidence="1 2">
    <name type="scientific">Novosphingobium barchaimii LL02</name>
    <dbReference type="NCBI Taxonomy" id="1114963"/>
    <lineage>
        <taxon>Bacteria</taxon>
        <taxon>Pseudomonadati</taxon>
        <taxon>Pseudomonadota</taxon>
        <taxon>Alphaproteobacteria</taxon>
        <taxon>Sphingomonadales</taxon>
        <taxon>Sphingomonadaceae</taxon>
        <taxon>Novosphingobium</taxon>
    </lineage>
</organism>
<reference evidence="1 2" key="1">
    <citation type="journal article" date="2015" name="G3 (Bethesda)">
        <title>Insights into Ongoing Evolution of the Hexachlorocyclohexane Catabolic Pathway from Comparative Genomics of Ten Sphingomonadaceae Strains.</title>
        <authorList>
            <person name="Pearce S.L."/>
            <person name="Oakeshott J.G."/>
            <person name="Pandey G."/>
        </authorList>
    </citation>
    <scope>NUCLEOTIDE SEQUENCE [LARGE SCALE GENOMIC DNA]</scope>
    <source>
        <strain evidence="1 2">LL02</strain>
    </source>
</reference>
<dbReference type="InterPro" id="IPR026286">
    <property type="entry name" value="MaiA/AMDase"/>
</dbReference>
<name>A0A0J7XY48_9SPHN</name>
<keyword evidence="2" id="KW-1185">Reference proteome</keyword>
<accession>A0A0J7XY48</accession>
<dbReference type="EMBL" id="JACU01000004">
    <property type="protein sequence ID" value="KMS56432.1"/>
    <property type="molecule type" value="Genomic_DNA"/>
</dbReference>
<dbReference type="PIRSF" id="PIRSF015736">
    <property type="entry name" value="MI"/>
    <property type="match status" value="1"/>
</dbReference>
<dbReference type="PANTHER" id="PTHR40267">
    <property type="entry name" value="BLR3294 PROTEIN"/>
    <property type="match status" value="1"/>
</dbReference>
<dbReference type="Proteomes" id="UP000052268">
    <property type="component" value="Unassembled WGS sequence"/>
</dbReference>
<sequence length="258" mass="28711">MTTIASTYRRNKDRQGYRMKFGVLGPSTNTIVQPDFDDLRPRGVTNHYSRIHVDNAQAVSNDTFMAGAWKISDMTHDAVKRVLTCEPNYLVMGMSAVTFFNGAEGGRKWREQVEEVSGLGVSTGAEATVAALKAYGGIRKVAFLSPYFPTANAEVRNFLSDYGYETVRDVALERPSWIAIAETPEQTLRETFRQLDDDNVDALIQVGTNLDCMRFAAAAEVWLGKPVIAINAATYWHALRHNGIDDQIDGFGRLMAEF</sequence>
<dbReference type="Pfam" id="PF17645">
    <property type="entry name" value="Amdase"/>
    <property type="match status" value="1"/>
</dbReference>
<evidence type="ECO:0000313" key="2">
    <source>
        <dbReference type="Proteomes" id="UP000052268"/>
    </source>
</evidence>
<protein>
    <submittedName>
        <fullName evidence="1">Arylmalonate decarboxylase</fullName>
    </submittedName>
</protein>
<comment type="caution">
    <text evidence="1">The sequence shown here is derived from an EMBL/GenBank/DDBJ whole genome shotgun (WGS) entry which is preliminary data.</text>
</comment>
<dbReference type="PATRIC" id="fig|1114963.3.peg.2035"/>
<dbReference type="AlphaFoldDB" id="A0A0J7XY48"/>
<dbReference type="Gene3D" id="3.40.50.12500">
    <property type="match status" value="1"/>
</dbReference>
<dbReference type="OrthoDB" id="9816064at2"/>